<dbReference type="AlphaFoldDB" id="A0AAP3XS93"/>
<keyword evidence="2 6" id="KW-0500">Molybdenum</keyword>
<accession>A0AAP3XS93</accession>
<dbReference type="GO" id="GO:0030288">
    <property type="term" value="C:outer membrane-bounded periplasmic space"/>
    <property type="evidence" value="ECO:0007669"/>
    <property type="project" value="TreeGrafter"/>
</dbReference>
<organism evidence="8 9">
    <name type="scientific">Marinimicrococcus flavescens</name>
    <dbReference type="NCBI Taxonomy" id="3031815"/>
    <lineage>
        <taxon>Bacteria</taxon>
        <taxon>Pseudomonadati</taxon>
        <taxon>Pseudomonadota</taxon>
        <taxon>Alphaproteobacteria</taxon>
        <taxon>Geminicoccales</taxon>
        <taxon>Geminicoccaceae</taxon>
        <taxon>Marinimicrococcus</taxon>
    </lineage>
</organism>
<protein>
    <submittedName>
        <fullName evidence="8">Molybdate ABC transporter substrate-binding protein</fullName>
    </submittedName>
</protein>
<reference evidence="8 9" key="1">
    <citation type="submission" date="2023-03" db="EMBL/GenBank/DDBJ databases">
        <title>YIM 152171 draft genome.</title>
        <authorList>
            <person name="Yang Z."/>
        </authorList>
    </citation>
    <scope>NUCLEOTIDE SEQUENCE [LARGE SCALE GENOMIC DNA]</scope>
    <source>
        <strain evidence="8 9">YIM 152171</strain>
    </source>
</reference>
<dbReference type="Proteomes" id="UP001301140">
    <property type="component" value="Unassembled WGS sequence"/>
</dbReference>
<dbReference type="Gene3D" id="3.40.190.10">
    <property type="entry name" value="Periplasmic binding protein-like II"/>
    <property type="match status" value="2"/>
</dbReference>
<dbReference type="GO" id="GO:0015689">
    <property type="term" value="P:molybdate ion transport"/>
    <property type="evidence" value="ECO:0007669"/>
    <property type="project" value="InterPro"/>
</dbReference>
<feature type="binding site" evidence="6">
    <location>
        <position position="176"/>
    </location>
    <ligand>
        <name>molybdate</name>
        <dbReference type="ChEBI" id="CHEBI:36264"/>
    </ligand>
</feature>
<sequence>MLERCAVVAMVWAAALVPSAAARAQEPVTVFAAASLTDAMEEIGRLYGEQTGHAVRFSFASSSTLARQIEAGAPARLFASASEQWMDYLAERGLIEKASRTSPIGNSLVLIAPADSPLAPQRIDGALDLAALLGPDERLAVGDPDHVPAGIYARKALEALGLWEEAEPRLARADNVRAALALVEQGETPLGIVYGTDAAATDRVRIVGTFPVGSHPPVSYPFALVAGAATEESEALLGYMTGEQGLAVFRRFGFTAD</sequence>
<keyword evidence="4 7" id="KW-0732">Signal</keyword>
<dbReference type="NCBIfam" id="TIGR01256">
    <property type="entry name" value="modA"/>
    <property type="match status" value="1"/>
</dbReference>
<feature type="binding site" evidence="6">
    <location>
        <position position="194"/>
    </location>
    <ligand>
        <name>molybdate</name>
        <dbReference type="ChEBI" id="CHEBI:36264"/>
    </ligand>
</feature>
<evidence type="ECO:0000256" key="4">
    <source>
        <dbReference type="ARBA" id="ARBA00022729"/>
    </source>
</evidence>
<feature type="signal peptide" evidence="7">
    <location>
        <begin position="1"/>
        <end position="24"/>
    </location>
</feature>
<dbReference type="SUPFAM" id="SSF53850">
    <property type="entry name" value="Periplasmic binding protein-like II"/>
    <property type="match status" value="1"/>
</dbReference>
<comment type="similarity">
    <text evidence="1">Belongs to the bacterial solute-binding protein ModA family.</text>
</comment>
<dbReference type="RefSeq" id="WP_327789178.1">
    <property type="nucleotide sequence ID" value="NZ_JARGEQ010000092.1"/>
</dbReference>
<evidence type="ECO:0000256" key="6">
    <source>
        <dbReference type="PIRSR" id="PIRSR004846-1"/>
    </source>
</evidence>
<dbReference type="CDD" id="cd13536">
    <property type="entry name" value="PBP2_EcModA"/>
    <property type="match status" value="1"/>
</dbReference>
<dbReference type="PIRSF" id="PIRSF004846">
    <property type="entry name" value="ModA"/>
    <property type="match status" value="1"/>
</dbReference>
<feature type="chain" id="PRO_5042915824" evidence="7">
    <location>
        <begin position="25"/>
        <end position="257"/>
    </location>
</feature>
<feature type="binding site" evidence="6">
    <location>
        <position position="149"/>
    </location>
    <ligand>
        <name>molybdate</name>
        <dbReference type="ChEBI" id="CHEBI:36264"/>
    </ligand>
</feature>
<evidence type="ECO:0000313" key="8">
    <source>
        <dbReference type="EMBL" id="MDF1586760.1"/>
    </source>
</evidence>
<evidence type="ECO:0000256" key="7">
    <source>
        <dbReference type="SAM" id="SignalP"/>
    </source>
</evidence>
<comment type="subunit">
    <text evidence="5">The complex is composed of two ATP-binding proteins (ModC), two transmembrane proteins (ModB) and a solute-binding protein (ModA).</text>
</comment>
<dbReference type="InterPro" id="IPR005950">
    <property type="entry name" value="ModA"/>
</dbReference>
<keyword evidence="3 6" id="KW-0479">Metal-binding</keyword>
<evidence type="ECO:0000313" key="9">
    <source>
        <dbReference type="Proteomes" id="UP001301140"/>
    </source>
</evidence>
<feature type="binding site" evidence="6">
    <location>
        <position position="62"/>
    </location>
    <ligand>
        <name>molybdate</name>
        <dbReference type="ChEBI" id="CHEBI:36264"/>
    </ligand>
</feature>
<evidence type="ECO:0000256" key="5">
    <source>
        <dbReference type="ARBA" id="ARBA00062515"/>
    </source>
</evidence>
<dbReference type="FunFam" id="3.40.190.10:FF:000035">
    <property type="entry name" value="Molybdate ABC transporter substrate-binding protein"/>
    <property type="match status" value="1"/>
</dbReference>
<dbReference type="Pfam" id="PF13531">
    <property type="entry name" value="SBP_bac_11"/>
    <property type="match status" value="1"/>
</dbReference>
<evidence type="ECO:0000256" key="2">
    <source>
        <dbReference type="ARBA" id="ARBA00022505"/>
    </source>
</evidence>
<comment type="caution">
    <text evidence="8">The sequence shown here is derived from an EMBL/GenBank/DDBJ whole genome shotgun (WGS) entry which is preliminary data.</text>
</comment>
<evidence type="ECO:0000256" key="3">
    <source>
        <dbReference type="ARBA" id="ARBA00022723"/>
    </source>
</evidence>
<dbReference type="PANTHER" id="PTHR30632:SF17">
    <property type="entry name" value="MOLYBDATE-BINDING PROTEIN MODA"/>
    <property type="match status" value="1"/>
</dbReference>
<dbReference type="EMBL" id="JARGEQ010000092">
    <property type="protein sequence ID" value="MDF1586760.1"/>
    <property type="molecule type" value="Genomic_DNA"/>
</dbReference>
<dbReference type="GO" id="GO:0046872">
    <property type="term" value="F:metal ion binding"/>
    <property type="evidence" value="ECO:0007669"/>
    <property type="project" value="UniProtKB-KW"/>
</dbReference>
<dbReference type="NCBIfam" id="NF007958">
    <property type="entry name" value="PRK10677.1"/>
    <property type="match status" value="1"/>
</dbReference>
<gene>
    <name evidence="8" type="primary">modA</name>
    <name evidence="8" type="ORF">PZ740_10245</name>
</gene>
<keyword evidence="9" id="KW-1185">Reference proteome</keyword>
<dbReference type="GO" id="GO:1901359">
    <property type="term" value="F:tungstate binding"/>
    <property type="evidence" value="ECO:0007669"/>
    <property type="project" value="UniProtKB-ARBA"/>
</dbReference>
<feature type="binding site" evidence="6">
    <location>
        <position position="35"/>
    </location>
    <ligand>
        <name>molybdate</name>
        <dbReference type="ChEBI" id="CHEBI:36264"/>
    </ligand>
</feature>
<dbReference type="PANTHER" id="PTHR30632">
    <property type="entry name" value="MOLYBDATE-BINDING PERIPLASMIC PROTEIN"/>
    <property type="match status" value="1"/>
</dbReference>
<evidence type="ECO:0000256" key="1">
    <source>
        <dbReference type="ARBA" id="ARBA00009175"/>
    </source>
</evidence>
<dbReference type="GO" id="GO:0030973">
    <property type="term" value="F:molybdate ion binding"/>
    <property type="evidence" value="ECO:0007669"/>
    <property type="project" value="TreeGrafter"/>
</dbReference>
<name>A0AAP3XS93_9PROT</name>
<dbReference type="InterPro" id="IPR050682">
    <property type="entry name" value="ModA/WtpA"/>
</dbReference>
<proteinExistence type="inferred from homology"/>